<gene>
    <name evidence="1" type="ORF">SNEC2469_LOCUS28740</name>
</gene>
<accession>A0A813AWK7</accession>
<dbReference type="OrthoDB" id="408054at2759"/>
<name>A0A813AWK7_9DINO</name>
<dbReference type="AlphaFoldDB" id="A0A813AWK7"/>
<keyword evidence="2" id="KW-1185">Reference proteome</keyword>
<evidence type="ECO:0000313" key="1">
    <source>
        <dbReference type="EMBL" id="CAE7878502.1"/>
    </source>
</evidence>
<proteinExistence type="predicted"/>
<sequence length="476" mass="52964">MAQQIRERSRSPLRRGKCWWVYVQGVSGAMLIYESELGGNKNVDDCLLAAAERAKLPLSYGNLNMHETSEAATPLKRATPMSRVASGQSEERPLIISYDSSAIPAEEKLLKVTGEYWSTWKDVQVGSMIAFRIPERWRGEFPAIPRADAVQFFSKWTGEGSSAGPSSSRHRVQDRCNVLGGKGGQIAHILPHSLSCAEVWQPALTTLFPDDPKRNSGVPFTKLVQGSTVRNLERYCLRHVKWNKMCFLNEAELFDNQRAIGLIPCMDMESMLGWRGQAYDAILVANEADSYHKVQIAAEQKRATEQQVADALKGLCRLLRHLASKSVSDQVSRAATCVHAKSDSIAMCLAFHRSVTSHAAKGEVVVPKSTGGLKFPRVRFQQTVWEWATECNFTVVPHHAPHPLFLMLRACNFHVHHLSGRKHLVLPACPPPSSGTSDSEDVGAIPRLNELRHWWAKHSTSAGAADIEDLRRLFAK</sequence>
<reference evidence="1" key="1">
    <citation type="submission" date="2021-02" db="EMBL/GenBank/DDBJ databases">
        <authorList>
            <person name="Dougan E. K."/>
            <person name="Rhodes N."/>
            <person name="Thang M."/>
            <person name="Chan C."/>
        </authorList>
    </citation>
    <scope>NUCLEOTIDE SEQUENCE</scope>
</reference>
<dbReference type="EMBL" id="CAJNJA010063133">
    <property type="protein sequence ID" value="CAE7878502.1"/>
    <property type="molecule type" value="Genomic_DNA"/>
</dbReference>
<protein>
    <submittedName>
        <fullName evidence="1">Uncharacterized protein</fullName>
    </submittedName>
</protein>
<dbReference type="Proteomes" id="UP000601435">
    <property type="component" value="Unassembled WGS sequence"/>
</dbReference>
<comment type="caution">
    <text evidence="1">The sequence shown here is derived from an EMBL/GenBank/DDBJ whole genome shotgun (WGS) entry which is preliminary data.</text>
</comment>
<evidence type="ECO:0000313" key="2">
    <source>
        <dbReference type="Proteomes" id="UP000601435"/>
    </source>
</evidence>
<organism evidence="1 2">
    <name type="scientific">Symbiodinium necroappetens</name>
    <dbReference type="NCBI Taxonomy" id="1628268"/>
    <lineage>
        <taxon>Eukaryota</taxon>
        <taxon>Sar</taxon>
        <taxon>Alveolata</taxon>
        <taxon>Dinophyceae</taxon>
        <taxon>Suessiales</taxon>
        <taxon>Symbiodiniaceae</taxon>
        <taxon>Symbiodinium</taxon>
    </lineage>
</organism>